<dbReference type="AlphaFoldDB" id="A0A6C2YRS5"/>
<dbReference type="GO" id="GO:0008170">
    <property type="term" value="F:N-methyltransferase activity"/>
    <property type="evidence" value="ECO:0007669"/>
    <property type="project" value="UniProtKB-ARBA"/>
</dbReference>
<dbReference type="SMR" id="A0A6C2YRS5"/>
<dbReference type="EMBL" id="LR586016">
    <property type="protein sequence ID" value="VIP03582.1"/>
    <property type="molecule type" value="Genomic_DNA"/>
</dbReference>
<dbReference type="InterPro" id="IPR029063">
    <property type="entry name" value="SAM-dependent_MTases_sf"/>
</dbReference>
<name>A0A6C2YRS5_9BACT</name>
<keyword evidence="3 7" id="KW-0489">Methyltransferase</keyword>
<reference evidence="7" key="1">
    <citation type="submission" date="2019-04" db="EMBL/GenBank/DDBJ databases">
        <authorList>
            <consortium name="Science for Life Laboratories"/>
        </authorList>
    </citation>
    <scope>NUCLEOTIDE SEQUENCE</scope>
    <source>
        <strain evidence="7">MBLW1</strain>
    </source>
</reference>
<dbReference type="Gene3D" id="3.40.50.150">
    <property type="entry name" value="Vaccinia Virus protein VP39"/>
    <property type="match status" value="1"/>
</dbReference>
<dbReference type="CDD" id="cd02440">
    <property type="entry name" value="AdoMet_MTases"/>
    <property type="match status" value="1"/>
</dbReference>
<dbReference type="GO" id="GO:0006364">
    <property type="term" value="P:rRNA processing"/>
    <property type="evidence" value="ECO:0007669"/>
    <property type="project" value="UniProtKB-KW"/>
</dbReference>
<accession>A0A6C2YRS5</accession>
<dbReference type="GO" id="GO:0008757">
    <property type="term" value="F:S-adenosylmethionine-dependent methyltransferase activity"/>
    <property type="evidence" value="ECO:0007669"/>
    <property type="project" value="InterPro"/>
</dbReference>
<evidence type="ECO:0000256" key="4">
    <source>
        <dbReference type="ARBA" id="ARBA00022679"/>
    </source>
</evidence>
<dbReference type="PROSITE" id="PS00092">
    <property type="entry name" value="N6_MTASE"/>
    <property type="match status" value="1"/>
</dbReference>
<dbReference type="PANTHER" id="PTHR47816">
    <property type="entry name" value="RIBOSOMAL RNA SMALL SUBUNIT METHYLTRANSFERASE C"/>
    <property type="match status" value="1"/>
</dbReference>
<dbReference type="InterPro" id="IPR046977">
    <property type="entry name" value="RsmC/RlmG"/>
</dbReference>
<feature type="domain" description="Methyltransferase small" evidence="6">
    <location>
        <begin position="191"/>
        <end position="354"/>
    </location>
</feature>
<dbReference type="InParanoid" id="A0A6C2YRS5"/>
<dbReference type="InterPro" id="IPR002052">
    <property type="entry name" value="DNA_methylase_N6_adenine_CS"/>
</dbReference>
<dbReference type="Pfam" id="PF05175">
    <property type="entry name" value="MTS"/>
    <property type="match status" value="1"/>
</dbReference>
<evidence type="ECO:0000256" key="1">
    <source>
        <dbReference type="ARBA" id="ARBA00022490"/>
    </source>
</evidence>
<keyword evidence="1" id="KW-0963">Cytoplasm</keyword>
<keyword evidence="8" id="KW-1185">Reference proteome</keyword>
<keyword evidence="5" id="KW-0949">S-adenosyl-L-methionine</keyword>
<dbReference type="GO" id="GO:0003676">
    <property type="term" value="F:nucleic acid binding"/>
    <property type="evidence" value="ECO:0007669"/>
    <property type="project" value="InterPro"/>
</dbReference>
<dbReference type="SUPFAM" id="SSF53335">
    <property type="entry name" value="S-adenosyl-L-methionine-dependent methyltransferases"/>
    <property type="match status" value="1"/>
</dbReference>
<dbReference type="Proteomes" id="UP000464378">
    <property type="component" value="Chromosome"/>
</dbReference>
<evidence type="ECO:0000256" key="3">
    <source>
        <dbReference type="ARBA" id="ARBA00022603"/>
    </source>
</evidence>
<sequence>MLRLPPGRADRWCEIGMKILPLLELARPRLQFPLCIILGSPRPVADLVQACAEHGPITCYQMDLFQAQRLQAELDARNVQATIQTLPDLWDLTETFAAAIYPMQTMGERELKLDMLEQAFHILKPDGILLTLSETNPEILCPKWHKKIYGKVSIAPAIDEGTVLWSYRTGERERRRHELNFHARVGDFPSMNFRSRPGVFTYGDMDHGARALVEVADIGPGMRVLDLGCGTGTNGCIAWQRCGPDGAVTFLDSNVRAIALAEQNAQANGLTQFRAIASPQFDGIGSGSIDVVLANPPYHANLSIARQFIEASRPLLAVGGRFYLVTKTPNKVAPMVEEVFGEVITDHRRGYAVLSALA</sequence>
<keyword evidence="2" id="KW-0698">rRNA processing</keyword>
<organism evidence="7">
    <name type="scientific">Tuwongella immobilis</name>
    <dbReference type="NCBI Taxonomy" id="692036"/>
    <lineage>
        <taxon>Bacteria</taxon>
        <taxon>Pseudomonadati</taxon>
        <taxon>Planctomycetota</taxon>
        <taxon>Planctomycetia</taxon>
        <taxon>Gemmatales</taxon>
        <taxon>Gemmataceae</taxon>
        <taxon>Tuwongella</taxon>
    </lineage>
</organism>
<dbReference type="InterPro" id="IPR007848">
    <property type="entry name" value="Small_mtfrase_dom"/>
</dbReference>
<evidence type="ECO:0000256" key="5">
    <source>
        <dbReference type="ARBA" id="ARBA00022691"/>
    </source>
</evidence>
<evidence type="ECO:0000313" key="7">
    <source>
        <dbReference type="EMBL" id="VIP03582.1"/>
    </source>
</evidence>
<dbReference type="KEGG" id="tim:GMBLW1_03780"/>
<dbReference type="GO" id="GO:0032259">
    <property type="term" value="P:methylation"/>
    <property type="evidence" value="ECO:0007669"/>
    <property type="project" value="UniProtKB-KW"/>
</dbReference>
<dbReference type="EMBL" id="LR593887">
    <property type="protein sequence ID" value="VTS04532.1"/>
    <property type="molecule type" value="Genomic_DNA"/>
</dbReference>
<keyword evidence="4 7" id="KW-0808">Transferase</keyword>
<protein>
    <recommendedName>
        <fullName evidence="6">Methyltransferase small domain-containing protein</fullName>
    </recommendedName>
</protein>
<proteinExistence type="predicted"/>
<evidence type="ECO:0000313" key="8">
    <source>
        <dbReference type="Proteomes" id="UP000464378"/>
    </source>
</evidence>
<evidence type="ECO:0000259" key="6">
    <source>
        <dbReference type="Pfam" id="PF05175"/>
    </source>
</evidence>
<gene>
    <name evidence="7" type="ORF">GMBLW1_03780</name>
</gene>
<dbReference type="PANTHER" id="PTHR47816:SF4">
    <property type="entry name" value="RIBOSOMAL RNA SMALL SUBUNIT METHYLTRANSFERASE C"/>
    <property type="match status" value="1"/>
</dbReference>
<evidence type="ECO:0000256" key="2">
    <source>
        <dbReference type="ARBA" id="ARBA00022552"/>
    </source>
</evidence>